<dbReference type="Pfam" id="PF00588">
    <property type="entry name" value="SpoU_methylase"/>
    <property type="match status" value="1"/>
</dbReference>
<proteinExistence type="predicted"/>
<accession>A0A2H0YQ53</accession>
<organism evidence="8 9">
    <name type="scientific">Candidatus Kerfeldbacteria bacterium CG08_land_8_20_14_0_20_43_14</name>
    <dbReference type="NCBI Taxonomy" id="2014246"/>
    <lineage>
        <taxon>Bacteria</taxon>
        <taxon>Candidatus Kerfeldiibacteriota</taxon>
    </lineage>
</organism>
<dbReference type="Gene3D" id="3.40.1280.10">
    <property type="match status" value="1"/>
</dbReference>
<evidence type="ECO:0000256" key="3">
    <source>
        <dbReference type="ARBA" id="ARBA00022679"/>
    </source>
</evidence>
<reference evidence="9" key="1">
    <citation type="submission" date="2017-09" db="EMBL/GenBank/DDBJ databases">
        <title>Depth-based differentiation of microbial function through sediment-hosted aquifers and enrichment of novel symbionts in the deep terrestrial subsurface.</title>
        <authorList>
            <person name="Probst A.J."/>
            <person name="Ladd B."/>
            <person name="Jarett J.K."/>
            <person name="Geller-Mcgrath D.E."/>
            <person name="Sieber C.M.K."/>
            <person name="Emerson J.B."/>
            <person name="Anantharaman K."/>
            <person name="Thomas B.C."/>
            <person name="Malmstrom R."/>
            <person name="Stieglmeier M."/>
            <person name="Klingl A."/>
            <person name="Woyke T."/>
            <person name="Ryan C.M."/>
            <person name="Banfield J.F."/>
        </authorList>
    </citation>
    <scope>NUCLEOTIDE SEQUENCE [LARGE SCALE GENOMIC DNA]</scope>
</reference>
<comment type="caution">
    <text evidence="8">The sequence shown here is derived from an EMBL/GenBank/DDBJ whole genome shotgun (WGS) entry which is preliminary data.</text>
</comment>
<dbReference type="EMBL" id="PEXW01000072">
    <property type="protein sequence ID" value="PIS40399.1"/>
    <property type="molecule type" value="Genomic_DNA"/>
</dbReference>
<dbReference type="GO" id="GO:0002938">
    <property type="term" value="P:tRNA guanine ribose methylation"/>
    <property type="evidence" value="ECO:0007669"/>
    <property type="project" value="TreeGrafter"/>
</dbReference>
<dbReference type="CDD" id="cd18092">
    <property type="entry name" value="SpoU-like_TrmH"/>
    <property type="match status" value="1"/>
</dbReference>
<dbReference type="PANTHER" id="PTHR43453:SF1">
    <property type="entry name" value="TRNA_RRNA METHYLTRANSFERASE SPOU TYPE DOMAIN-CONTAINING PROTEIN"/>
    <property type="match status" value="1"/>
</dbReference>
<keyword evidence="6" id="KW-0694">RNA-binding</keyword>
<dbReference type="PANTHER" id="PTHR43453">
    <property type="entry name" value="RRNA METHYLASE-LIKE"/>
    <property type="match status" value="1"/>
</dbReference>
<protein>
    <submittedName>
        <fullName evidence="8">RNA methyltransferase</fullName>
    </submittedName>
</protein>
<evidence type="ECO:0000256" key="1">
    <source>
        <dbReference type="ARBA" id="ARBA00022555"/>
    </source>
</evidence>
<evidence type="ECO:0000313" key="9">
    <source>
        <dbReference type="Proteomes" id="UP000236845"/>
    </source>
</evidence>
<feature type="domain" description="tRNA/rRNA methyltransferase SpoU type" evidence="7">
    <location>
        <begin position="21"/>
        <end position="165"/>
    </location>
</feature>
<dbReference type="Proteomes" id="UP000236845">
    <property type="component" value="Unassembled WGS sequence"/>
</dbReference>
<dbReference type="GO" id="GO:0000049">
    <property type="term" value="F:tRNA binding"/>
    <property type="evidence" value="ECO:0007669"/>
    <property type="project" value="UniProtKB-KW"/>
</dbReference>
<sequence>MKLNKRQVKIKTVVKNRQAGFIVVLEDIHDPHNAAAILRTCDGFGVQEVYFIFDQEKRYNPKRVGKSSSSSANKWLSFKIFDSTQDCLKVLKKSGYEIIATAIHPKAKNLFKTKLLHKKIALLVGNEHRGLSEYAIKSADQIIALPMKGMVQSLNVSVTAGIYIYEISRQRQKDLKKYQLKPKAAEKLASDFGKR</sequence>
<keyword evidence="3 8" id="KW-0808">Transferase</keyword>
<evidence type="ECO:0000256" key="5">
    <source>
        <dbReference type="ARBA" id="ARBA00022694"/>
    </source>
</evidence>
<evidence type="ECO:0000259" key="7">
    <source>
        <dbReference type="Pfam" id="PF00588"/>
    </source>
</evidence>
<dbReference type="InterPro" id="IPR029028">
    <property type="entry name" value="Alpha/beta_knot_MTases"/>
</dbReference>
<dbReference type="InterPro" id="IPR033671">
    <property type="entry name" value="TrmH"/>
</dbReference>
<dbReference type="SUPFAM" id="SSF75217">
    <property type="entry name" value="alpha/beta knot"/>
    <property type="match status" value="1"/>
</dbReference>
<keyword evidence="2 8" id="KW-0489">Methyltransferase</keyword>
<dbReference type="GO" id="GO:0008173">
    <property type="term" value="F:RNA methyltransferase activity"/>
    <property type="evidence" value="ECO:0007669"/>
    <property type="project" value="InterPro"/>
</dbReference>
<evidence type="ECO:0000256" key="2">
    <source>
        <dbReference type="ARBA" id="ARBA00022603"/>
    </source>
</evidence>
<dbReference type="InterPro" id="IPR029026">
    <property type="entry name" value="tRNA_m1G_MTases_N"/>
</dbReference>
<keyword evidence="5" id="KW-0819">tRNA processing</keyword>
<keyword evidence="1" id="KW-0820">tRNA-binding</keyword>
<keyword evidence="4" id="KW-0949">S-adenosyl-L-methionine</keyword>
<evidence type="ECO:0000256" key="6">
    <source>
        <dbReference type="ARBA" id="ARBA00022884"/>
    </source>
</evidence>
<gene>
    <name evidence="8" type="ORF">COT26_03490</name>
</gene>
<name>A0A2H0YQ53_9BACT</name>
<evidence type="ECO:0000313" key="8">
    <source>
        <dbReference type="EMBL" id="PIS40399.1"/>
    </source>
</evidence>
<evidence type="ECO:0000256" key="4">
    <source>
        <dbReference type="ARBA" id="ARBA00022691"/>
    </source>
</evidence>
<dbReference type="AlphaFoldDB" id="A0A2H0YQ53"/>
<dbReference type="InterPro" id="IPR001537">
    <property type="entry name" value="SpoU_MeTrfase"/>
</dbReference>